<dbReference type="OrthoDB" id="6369924at2759"/>
<reference evidence="2" key="1">
    <citation type="submission" date="2021-02" db="EMBL/GenBank/DDBJ databases">
        <authorList>
            <person name="Bekaert M."/>
        </authorList>
    </citation>
    <scope>NUCLEOTIDE SEQUENCE</scope>
    <source>
        <strain evidence="2">IoA-00</strain>
    </source>
</reference>
<name>A0A7R8H1R2_LEPSM</name>
<accession>A0A7R8H1R2</accession>
<organism evidence="2 3">
    <name type="scientific">Lepeophtheirus salmonis</name>
    <name type="common">Salmon louse</name>
    <name type="synonym">Caligus salmonis</name>
    <dbReference type="NCBI Taxonomy" id="72036"/>
    <lineage>
        <taxon>Eukaryota</taxon>
        <taxon>Metazoa</taxon>
        <taxon>Ecdysozoa</taxon>
        <taxon>Arthropoda</taxon>
        <taxon>Crustacea</taxon>
        <taxon>Multicrustacea</taxon>
        <taxon>Hexanauplia</taxon>
        <taxon>Copepoda</taxon>
        <taxon>Siphonostomatoida</taxon>
        <taxon>Caligidae</taxon>
        <taxon>Lepeophtheirus</taxon>
    </lineage>
</organism>
<feature type="region of interest" description="Disordered" evidence="1">
    <location>
        <begin position="17"/>
        <end position="41"/>
    </location>
</feature>
<evidence type="ECO:0000256" key="1">
    <source>
        <dbReference type="SAM" id="MobiDB-lite"/>
    </source>
</evidence>
<keyword evidence="3" id="KW-1185">Reference proteome</keyword>
<dbReference type="Proteomes" id="UP000675881">
    <property type="component" value="Chromosome 12"/>
</dbReference>
<gene>
    <name evidence="2" type="ORF">LSAA_3462</name>
</gene>
<evidence type="ECO:0000313" key="3">
    <source>
        <dbReference type="Proteomes" id="UP000675881"/>
    </source>
</evidence>
<proteinExistence type="predicted"/>
<sequence length="374" mass="43195">MHTVYGFHWTYKTKNEDSTRNLKNSDESQHFEDKADRTQEDSLDVDCRKVNQSTKGEVEDLEERVMMAKVNFFDLESRRSRDRNLKELKIKLQIEKMKLGNEKFVEDYVSQPSNYKETPREHRSLEMGSALIDEETTIDRNNVELIEERMRTKDVPLLEEGIDHNIRATDSDGFRIGEEASMSCYSSHYRLERTICEKYRPPKSYGKGISRNEKGIKEFGASNKTLEAASVTNETTKRALLIQALPNSYHEARRAFEDTYVDDIATYVECEDVATIIMMDVDHVLHCGVLGNNWDVESDYLRLGVREWPNLIKVNKRTILSAIAPICDPQGIVAPVLIELRIAFQSLWARGIGCDTVLEEKEAKVWKTKIRSLE</sequence>
<evidence type="ECO:0000313" key="2">
    <source>
        <dbReference type="EMBL" id="CAF2816401.1"/>
    </source>
</evidence>
<dbReference type="Pfam" id="PF05380">
    <property type="entry name" value="Peptidase_A17"/>
    <property type="match status" value="1"/>
</dbReference>
<dbReference type="AlphaFoldDB" id="A0A7R8H1R2"/>
<dbReference type="EMBL" id="HG994591">
    <property type="protein sequence ID" value="CAF2816401.1"/>
    <property type="molecule type" value="Genomic_DNA"/>
</dbReference>
<dbReference type="InterPro" id="IPR008042">
    <property type="entry name" value="Retrotrans_Pao"/>
</dbReference>
<protein>
    <submittedName>
        <fullName evidence="2">(salmon louse) hypothetical protein</fullName>
    </submittedName>
</protein>